<proteinExistence type="predicted"/>
<name>A0A1E4RNM7_9ASCO</name>
<evidence type="ECO:0000313" key="2">
    <source>
        <dbReference type="EMBL" id="ODV68884.1"/>
    </source>
</evidence>
<evidence type="ECO:0000256" key="1">
    <source>
        <dbReference type="SAM" id="MobiDB-lite"/>
    </source>
</evidence>
<accession>A0A1E4RNM7</accession>
<organism evidence="2 3">
    <name type="scientific">Hyphopichia burtonii NRRL Y-1933</name>
    <dbReference type="NCBI Taxonomy" id="984485"/>
    <lineage>
        <taxon>Eukaryota</taxon>
        <taxon>Fungi</taxon>
        <taxon>Dikarya</taxon>
        <taxon>Ascomycota</taxon>
        <taxon>Saccharomycotina</taxon>
        <taxon>Pichiomycetes</taxon>
        <taxon>Debaryomycetaceae</taxon>
        <taxon>Hyphopichia</taxon>
    </lineage>
</organism>
<dbReference type="Proteomes" id="UP000095085">
    <property type="component" value="Unassembled WGS sequence"/>
</dbReference>
<dbReference type="RefSeq" id="XP_020077951.1">
    <property type="nucleotide sequence ID" value="XM_020220049.1"/>
</dbReference>
<gene>
    <name evidence="2" type="ORF">HYPBUDRAFT_147413</name>
</gene>
<dbReference type="EMBL" id="KV454539">
    <property type="protein sequence ID" value="ODV68884.1"/>
    <property type="molecule type" value="Genomic_DNA"/>
</dbReference>
<reference evidence="3" key="1">
    <citation type="submission" date="2016-05" db="EMBL/GenBank/DDBJ databases">
        <title>Comparative genomics of biotechnologically important yeasts.</title>
        <authorList>
            <consortium name="DOE Joint Genome Institute"/>
            <person name="Riley R."/>
            <person name="Haridas S."/>
            <person name="Wolfe K.H."/>
            <person name="Lopes M.R."/>
            <person name="Hittinger C.T."/>
            <person name="Goker M."/>
            <person name="Salamov A."/>
            <person name="Wisecaver J."/>
            <person name="Long T.M."/>
            <person name="Aerts A.L."/>
            <person name="Barry K."/>
            <person name="Choi C."/>
            <person name="Clum A."/>
            <person name="Coughlan A.Y."/>
            <person name="Deshpande S."/>
            <person name="Douglass A.P."/>
            <person name="Hanson S.J."/>
            <person name="Klenk H.-P."/>
            <person name="Labutti K."/>
            <person name="Lapidus A."/>
            <person name="Lindquist E."/>
            <person name="Lipzen A."/>
            <person name="Meier-Kolthoff J.P."/>
            <person name="Ohm R.A."/>
            <person name="Otillar R.P."/>
            <person name="Pangilinan J."/>
            <person name="Peng Y."/>
            <person name="Rokas A."/>
            <person name="Rosa C.A."/>
            <person name="Scheuner C."/>
            <person name="Sibirny A.A."/>
            <person name="Slot J.C."/>
            <person name="Stielow J.B."/>
            <person name="Sun H."/>
            <person name="Kurtzman C.P."/>
            <person name="Blackwell M."/>
            <person name="Grigoriev I.V."/>
            <person name="Jeffries T.W."/>
        </authorList>
    </citation>
    <scope>NUCLEOTIDE SEQUENCE [LARGE SCALE GENOMIC DNA]</scope>
    <source>
        <strain evidence="3">NRRL Y-1933</strain>
    </source>
</reference>
<keyword evidence="3" id="KW-1185">Reference proteome</keyword>
<sequence>MSYASTSYNEWPMLSSRFEYHTLFTPGGKSKSSPDSNYAISGLTSSQNNFSKTHCNTAEFKLSPNNSLENVGVLPRKSSSKMSRMFNKMKSFKNQANVSIETPAPLKSEDYDEIIEEIYYSYLHANPQLHSQVSRKEKEPTLISMAKKTISAFHSGEDSTMNKLKGYGSCIQRRKLSDLDSQLDNLISDLTSFKQDYTFGKIEDDNSLWNLSYEDSIQISTENSTEGQTNKNDSMISASTTNKAPSAVLNKENSSAPVKLQHRKSLFKNFKFSDFNTTNFKTKVNSAKGILVPIDKNTDYEDEAFVERMESGIVKGRKTYDEKKDGAGVIYLETKSEIMPSRSMRLKRRLSSRVSYKRFNVY</sequence>
<dbReference type="AlphaFoldDB" id="A0A1E4RNM7"/>
<protein>
    <submittedName>
        <fullName evidence="2">Uncharacterized protein</fullName>
    </submittedName>
</protein>
<evidence type="ECO:0000313" key="3">
    <source>
        <dbReference type="Proteomes" id="UP000095085"/>
    </source>
</evidence>
<dbReference type="GeneID" id="30994599"/>
<feature type="compositionally biased region" description="Polar residues" evidence="1">
    <location>
        <begin position="221"/>
        <end position="244"/>
    </location>
</feature>
<feature type="region of interest" description="Disordered" evidence="1">
    <location>
        <begin position="221"/>
        <end position="255"/>
    </location>
</feature>